<accession>A0A285UUX0</accession>
<dbReference type="EMBL" id="OBQD01000016">
    <property type="protein sequence ID" value="SOC45583.1"/>
    <property type="molecule type" value="Genomic_DNA"/>
</dbReference>
<dbReference type="GO" id="GO:0043565">
    <property type="term" value="F:sequence-specific DNA binding"/>
    <property type="evidence" value="ECO:0007669"/>
    <property type="project" value="InterPro"/>
</dbReference>
<feature type="compositionally biased region" description="Low complexity" evidence="1">
    <location>
        <begin position="222"/>
        <end position="231"/>
    </location>
</feature>
<evidence type="ECO:0000256" key="1">
    <source>
        <dbReference type="SAM" id="MobiDB-lite"/>
    </source>
</evidence>
<name>A0A285UUX0_9HYPH</name>
<feature type="domain" description="Insertion element IS150 protein InsJ-like helix-turn-helix" evidence="2">
    <location>
        <begin position="13"/>
        <end position="59"/>
    </location>
</feature>
<dbReference type="SUPFAM" id="SSF48295">
    <property type="entry name" value="TrpR-like"/>
    <property type="match status" value="1"/>
</dbReference>
<dbReference type="Gene3D" id="1.10.260.40">
    <property type="entry name" value="lambda repressor-like DNA-binding domains"/>
    <property type="match status" value="1"/>
</dbReference>
<feature type="compositionally biased region" description="Polar residues" evidence="1">
    <location>
        <begin position="232"/>
        <end position="245"/>
    </location>
</feature>
<evidence type="ECO:0000313" key="4">
    <source>
        <dbReference type="Proteomes" id="UP000219167"/>
    </source>
</evidence>
<dbReference type="InterPro" id="IPR055247">
    <property type="entry name" value="InsJ-like_HTH"/>
</dbReference>
<dbReference type="Gene3D" id="1.10.10.10">
    <property type="entry name" value="Winged helix-like DNA-binding domain superfamily/Winged helix DNA-binding domain"/>
    <property type="match status" value="1"/>
</dbReference>
<organism evidence="3 4">
    <name type="scientific">Rhizobium subbaraonis</name>
    <dbReference type="NCBI Taxonomy" id="908946"/>
    <lineage>
        <taxon>Bacteria</taxon>
        <taxon>Pseudomonadati</taxon>
        <taxon>Pseudomonadota</taxon>
        <taxon>Alphaproteobacteria</taxon>
        <taxon>Hyphomicrobiales</taxon>
        <taxon>Rhizobiaceae</taxon>
        <taxon>Rhizobium/Agrobacterium group</taxon>
        <taxon>Rhizobium</taxon>
    </lineage>
</organism>
<gene>
    <name evidence="3" type="ORF">SAMN05892877_116109</name>
</gene>
<feature type="region of interest" description="Disordered" evidence="1">
    <location>
        <begin position="222"/>
        <end position="245"/>
    </location>
</feature>
<dbReference type="Proteomes" id="UP000219167">
    <property type="component" value="Unassembled WGS sequence"/>
</dbReference>
<dbReference type="InterPro" id="IPR036388">
    <property type="entry name" value="WH-like_DNA-bd_sf"/>
</dbReference>
<proteinExistence type="predicted"/>
<protein>
    <submittedName>
        <fullName evidence="3">Transposase IS481 family protein</fullName>
    </submittedName>
</protein>
<evidence type="ECO:0000259" key="2">
    <source>
        <dbReference type="Pfam" id="PF13518"/>
    </source>
</evidence>
<dbReference type="InterPro" id="IPR010982">
    <property type="entry name" value="Lambda_DNA-bd_dom_sf"/>
</dbReference>
<keyword evidence="4" id="KW-1185">Reference proteome</keyword>
<dbReference type="AlphaFoldDB" id="A0A285UUX0"/>
<sequence>MNIHKNARLTPLRREEMALSVIAGRLSQVQAARLFGVSAKIVARWVERFKAHGRAGMTDPVVAARVVALGRQRWTGQHIALEVGVSPATVSRVLRSAGLSRLKDIAPTASDTAARAIHKRASRVAPAGPRRLPRRRNRLLCQPRRHRHPRYDRQRLMLPIESVWKGLPQARPQACQNKALHAQDHWKGGALHPDGAARMGLRCRLSNLGAPRCRTANLAPPLQLASPSQQPKVQNPNQPSRPNRG</sequence>
<evidence type="ECO:0000313" key="3">
    <source>
        <dbReference type="EMBL" id="SOC45583.1"/>
    </source>
</evidence>
<dbReference type="Pfam" id="PF13518">
    <property type="entry name" value="HTH_28"/>
    <property type="match status" value="1"/>
</dbReference>
<reference evidence="3 4" key="1">
    <citation type="submission" date="2017-08" db="EMBL/GenBank/DDBJ databases">
        <authorList>
            <person name="de Groot N.N."/>
        </authorList>
    </citation>
    <scope>NUCLEOTIDE SEQUENCE [LARGE SCALE GENOMIC DNA]</scope>
    <source>
        <strain evidence="3 4">JC85</strain>
    </source>
</reference>
<dbReference type="InterPro" id="IPR010921">
    <property type="entry name" value="Trp_repressor/repl_initiator"/>
</dbReference>